<dbReference type="EMBL" id="AAGRCI010000040">
    <property type="protein sequence ID" value="EBR0846420.1"/>
    <property type="molecule type" value="Genomic_DNA"/>
</dbReference>
<protein>
    <submittedName>
        <fullName evidence="1">Uncharacterized protein</fullName>
    </submittedName>
</protein>
<reference evidence="1" key="1">
    <citation type="submission" date="2018-07" db="EMBL/GenBank/DDBJ databases">
        <authorList>
            <consortium name="GenomeTrakr network: Whole genome sequencing for foodborne pathogen traceback"/>
        </authorList>
    </citation>
    <scope>NUCLEOTIDE SEQUENCE</scope>
    <source>
        <strain evidence="1">CFSAN056582</strain>
    </source>
</reference>
<proteinExistence type="predicted"/>
<dbReference type="AlphaFoldDB" id="A0A5U6SU98"/>
<gene>
    <name evidence="1" type="ORF">BRO79_23775</name>
</gene>
<accession>A0A5U6SU98</accession>
<name>A0A5U6SU98_SALER</name>
<comment type="caution">
    <text evidence="1">The sequence shown here is derived from an EMBL/GenBank/DDBJ whole genome shotgun (WGS) entry which is preliminary data.</text>
</comment>
<organism evidence="1">
    <name type="scientific">Salmonella enterica</name>
    <name type="common">Salmonella choleraesuis</name>
    <dbReference type="NCBI Taxonomy" id="28901"/>
    <lineage>
        <taxon>Bacteria</taxon>
        <taxon>Pseudomonadati</taxon>
        <taxon>Pseudomonadota</taxon>
        <taxon>Gammaproteobacteria</taxon>
        <taxon>Enterobacterales</taxon>
        <taxon>Enterobacteriaceae</taxon>
        <taxon>Salmonella</taxon>
    </lineage>
</organism>
<evidence type="ECO:0000313" key="1">
    <source>
        <dbReference type="EMBL" id="EBR0846420.1"/>
    </source>
</evidence>
<sequence length="244" mass="28406">MTSTGKIWKDKLEFKEIPNLSKEATSNIHSSLTINGEKSKQEKDFIKFFIFREFYAVHFSDMQLIDNNGCLRIYSAKNLKEKKGVSYKKTSIRDIKYLGNSDYVFLSLEVGHTPKKVTSRFASNRYSVLFTTSKFFHCDIVLLDQFDLSPPVCKLPISQRGNMYLSRRESYNRCNIYYRGAHHFILCLAELIVKETRMLSAEDKEIILNTRDDHGINNIINNMFRPEIRVPGMLICPKGTYRTL</sequence>